<keyword evidence="5" id="KW-0227">DNA damage</keyword>
<protein>
    <recommendedName>
        <fullName evidence="11">Protein artemis</fullName>
    </recommendedName>
    <alternativeName>
        <fullName evidence="12">DNA cross-link repair 1C protein</fullName>
    </alternativeName>
</protein>
<keyword evidence="10" id="KW-0539">Nucleus</keyword>
<evidence type="ECO:0000256" key="2">
    <source>
        <dbReference type="ARBA" id="ARBA00010304"/>
    </source>
</evidence>
<evidence type="ECO:0000313" key="15">
    <source>
        <dbReference type="Ensembl" id="ENSHCOP00000004699.1"/>
    </source>
</evidence>
<keyword evidence="3" id="KW-0540">Nuclease</keyword>
<feature type="compositionally biased region" description="Polar residues" evidence="13">
    <location>
        <begin position="504"/>
        <end position="513"/>
    </location>
</feature>
<keyword evidence="9" id="KW-0234">DNA repair</keyword>
<feature type="compositionally biased region" description="Acidic residues" evidence="13">
    <location>
        <begin position="525"/>
        <end position="536"/>
    </location>
</feature>
<dbReference type="GO" id="GO:0006303">
    <property type="term" value="P:double-strand break repair via nonhomologous end joining"/>
    <property type="evidence" value="ECO:0007669"/>
    <property type="project" value="TreeGrafter"/>
</dbReference>
<evidence type="ECO:0000256" key="11">
    <source>
        <dbReference type="ARBA" id="ARBA00039759"/>
    </source>
</evidence>
<dbReference type="FunFam" id="3.40.50.12650:FF:000002">
    <property type="entry name" value="DNA cross-link repair 1C"/>
    <property type="match status" value="1"/>
</dbReference>
<evidence type="ECO:0000256" key="4">
    <source>
        <dbReference type="ARBA" id="ARBA00022759"/>
    </source>
</evidence>
<dbReference type="OMA" id="FLFEGCH"/>
<evidence type="ECO:0000313" key="16">
    <source>
        <dbReference type="Proteomes" id="UP000264820"/>
    </source>
</evidence>
<dbReference type="GO" id="GO:0000723">
    <property type="term" value="P:telomere maintenance"/>
    <property type="evidence" value="ECO:0007669"/>
    <property type="project" value="TreeGrafter"/>
</dbReference>
<feature type="compositionally biased region" description="Low complexity" evidence="13">
    <location>
        <begin position="537"/>
        <end position="549"/>
    </location>
</feature>
<evidence type="ECO:0000256" key="10">
    <source>
        <dbReference type="ARBA" id="ARBA00023242"/>
    </source>
</evidence>
<comment type="similarity">
    <text evidence="2">Belongs to the DNA repair metallo-beta-lactamase (DRMBL) family.</text>
</comment>
<organism evidence="15 16">
    <name type="scientific">Hippocampus comes</name>
    <name type="common">Tiger tail seahorse</name>
    <dbReference type="NCBI Taxonomy" id="109280"/>
    <lineage>
        <taxon>Eukaryota</taxon>
        <taxon>Metazoa</taxon>
        <taxon>Chordata</taxon>
        <taxon>Craniata</taxon>
        <taxon>Vertebrata</taxon>
        <taxon>Euteleostomi</taxon>
        <taxon>Actinopterygii</taxon>
        <taxon>Neopterygii</taxon>
        <taxon>Teleostei</taxon>
        <taxon>Neoteleostei</taxon>
        <taxon>Acanthomorphata</taxon>
        <taxon>Syngnathiaria</taxon>
        <taxon>Syngnathiformes</taxon>
        <taxon>Syngnathoidei</taxon>
        <taxon>Syngnathidae</taxon>
        <taxon>Hippocampus</taxon>
    </lineage>
</organism>
<dbReference type="FunFam" id="3.60.15.10:FF:000018">
    <property type="entry name" value="DNA cross-link repair 1C"/>
    <property type="match status" value="1"/>
</dbReference>
<dbReference type="Gene3D" id="3.60.15.10">
    <property type="entry name" value="Ribonuclease Z/Hydroxyacylglutathione hydrolase-like"/>
    <property type="match status" value="1"/>
</dbReference>
<dbReference type="Pfam" id="PF07522">
    <property type="entry name" value="DRMBL"/>
    <property type="match status" value="1"/>
</dbReference>
<dbReference type="SUPFAM" id="SSF56281">
    <property type="entry name" value="Metallo-hydrolase/oxidoreductase"/>
    <property type="match status" value="1"/>
</dbReference>
<feature type="domain" description="DNA repair metallo-beta-lactamase" evidence="14">
    <location>
        <begin position="240"/>
        <end position="343"/>
    </location>
</feature>
<keyword evidence="4" id="KW-0255">Endonuclease</keyword>
<name>A0A3Q3D785_HIPCM</name>
<keyword evidence="8" id="KW-0233">DNA recombination</keyword>
<feature type="region of interest" description="Disordered" evidence="13">
    <location>
        <begin position="359"/>
        <end position="606"/>
    </location>
</feature>
<evidence type="ECO:0000256" key="9">
    <source>
        <dbReference type="ARBA" id="ARBA00023204"/>
    </source>
</evidence>
<evidence type="ECO:0000259" key="14">
    <source>
        <dbReference type="Pfam" id="PF07522"/>
    </source>
</evidence>
<proteinExistence type="inferred from homology"/>
<evidence type="ECO:0000256" key="6">
    <source>
        <dbReference type="ARBA" id="ARBA00022801"/>
    </source>
</evidence>
<dbReference type="GO" id="GO:0036297">
    <property type="term" value="P:interstrand cross-link repair"/>
    <property type="evidence" value="ECO:0007669"/>
    <property type="project" value="TreeGrafter"/>
</dbReference>
<feature type="compositionally biased region" description="Basic and acidic residues" evidence="13">
    <location>
        <begin position="597"/>
        <end position="606"/>
    </location>
</feature>
<dbReference type="STRING" id="109280.ENSHCOP00000004699"/>
<reference evidence="15" key="1">
    <citation type="submission" date="2025-08" db="UniProtKB">
        <authorList>
            <consortium name="Ensembl"/>
        </authorList>
    </citation>
    <scope>IDENTIFICATION</scope>
</reference>
<accession>A0A3Q3D785</accession>
<feature type="compositionally biased region" description="Acidic residues" evidence="13">
    <location>
        <begin position="451"/>
        <end position="473"/>
    </location>
</feature>
<dbReference type="AlphaFoldDB" id="A0A3Q3D785"/>
<evidence type="ECO:0000256" key="8">
    <source>
        <dbReference type="ARBA" id="ARBA00023172"/>
    </source>
</evidence>
<dbReference type="GO" id="GO:0004519">
    <property type="term" value="F:endonuclease activity"/>
    <property type="evidence" value="ECO:0007669"/>
    <property type="project" value="UniProtKB-KW"/>
</dbReference>
<sequence length="606" mass="68667">MSSFPGRMKEYPYISLDRFDHENLHARAYFLSHCHKDHMRGIKAPKLKRRLRSSRRVKLYCSLVTKELLLSSRKHLFWEKFIVPLELESPTQISLVDEASGESEEVVVTLLPAGHCPGSVMFLFEGCHGNVLYTGDFRLALGDAARMEHLHSGSRVKDIRSVYVDSTFFDPRFYQIPSREACVSAVLRLAGDWIARSALHVVWLNCKAAYGYEYLFTRLGREFNTRVHVNNLLMFRRMPEILSYVTTERQTQIHACRHPKSEQYLHGNRLPCGCRSRDGANLRVLSVKPTTMWFGERMRKTDVVIKSGSDAFRACFSFHSSYCEVKDFLSYLRPARVFANVVPMGRTLAEVTRMLQTTCRKRPRDDSAYKPLGLLKGRRAAPTPPRDWESDDDLFDSSPPKKKPRERRRVPDERRGQTPAPPTPEEDSPQPVTCDANHEERIDNNFLDCTESNDDDSEEGGQSEEDEQSEGDESATKWRGQTGSVAGEPPKWEDFFTAEPLPDSQKSLNSQSPPGWRTPEASSEREDDVDHVDDDFSLSLSASASNHSSQNRDAAAGDAPSEADEPTPPSLDFDIPCTPDSKRPTPEQLTGLYRKLARGDDLSSPD</sequence>
<dbReference type="PANTHER" id="PTHR23240:SF8">
    <property type="entry name" value="PROTEIN ARTEMIS"/>
    <property type="match status" value="1"/>
</dbReference>
<keyword evidence="7" id="KW-0269">Exonuclease</keyword>
<comment type="subcellular location">
    <subcellularLocation>
        <location evidence="1">Nucleus</location>
    </subcellularLocation>
</comment>
<reference evidence="15" key="2">
    <citation type="submission" date="2025-09" db="UniProtKB">
        <authorList>
            <consortium name="Ensembl"/>
        </authorList>
    </citation>
    <scope>IDENTIFICATION</scope>
</reference>
<dbReference type="InterPro" id="IPR011084">
    <property type="entry name" value="DRMBL"/>
</dbReference>
<dbReference type="PANTHER" id="PTHR23240">
    <property type="entry name" value="DNA CROSS-LINK REPAIR PROTEIN PSO2/SNM1-RELATED"/>
    <property type="match status" value="1"/>
</dbReference>
<dbReference type="GeneTree" id="ENSGT00940000157779"/>
<evidence type="ECO:0000256" key="7">
    <source>
        <dbReference type="ARBA" id="ARBA00022839"/>
    </source>
</evidence>
<dbReference type="GO" id="GO:0006310">
    <property type="term" value="P:DNA recombination"/>
    <property type="evidence" value="ECO:0007669"/>
    <property type="project" value="UniProtKB-KW"/>
</dbReference>
<dbReference type="InterPro" id="IPR036866">
    <property type="entry name" value="RibonucZ/Hydroxyglut_hydro"/>
</dbReference>
<dbReference type="GO" id="GO:0035312">
    <property type="term" value="F:5'-3' DNA exonuclease activity"/>
    <property type="evidence" value="ECO:0007669"/>
    <property type="project" value="TreeGrafter"/>
</dbReference>
<dbReference type="Proteomes" id="UP000264820">
    <property type="component" value="Unplaced"/>
</dbReference>
<keyword evidence="16" id="KW-1185">Reference proteome</keyword>
<dbReference type="GO" id="GO:0003684">
    <property type="term" value="F:damaged DNA binding"/>
    <property type="evidence" value="ECO:0007669"/>
    <property type="project" value="TreeGrafter"/>
</dbReference>
<evidence type="ECO:0000256" key="3">
    <source>
        <dbReference type="ARBA" id="ARBA00022722"/>
    </source>
</evidence>
<evidence type="ECO:0000256" key="1">
    <source>
        <dbReference type="ARBA" id="ARBA00004123"/>
    </source>
</evidence>
<dbReference type="Gene3D" id="3.40.50.12650">
    <property type="match status" value="1"/>
</dbReference>
<dbReference type="GO" id="GO:0005634">
    <property type="term" value="C:nucleus"/>
    <property type="evidence" value="ECO:0007669"/>
    <property type="project" value="UniProtKB-SubCell"/>
</dbReference>
<evidence type="ECO:0000256" key="5">
    <source>
        <dbReference type="ARBA" id="ARBA00022763"/>
    </source>
</evidence>
<keyword evidence="6" id="KW-0378">Hydrolase</keyword>
<evidence type="ECO:0000256" key="13">
    <source>
        <dbReference type="SAM" id="MobiDB-lite"/>
    </source>
</evidence>
<evidence type="ECO:0000256" key="12">
    <source>
        <dbReference type="ARBA" id="ARBA00042677"/>
    </source>
</evidence>
<dbReference type="Ensembl" id="ENSHCOT00000006609.1">
    <property type="protein sequence ID" value="ENSHCOP00000004699.1"/>
    <property type="gene ID" value="ENSHCOG00000006196.1"/>
</dbReference>